<dbReference type="InterPro" id="IPR024925">
    <property type="entry name" value="Malonyl_CoA-ACP_transAc"/>
</dbReference>
<dbReference type="PANTHER" id="PTHR42681:SF1">
    <property type="entry name" value="MALONYL-COA-ACYL CARRIER PROTEIN TRANSACYLASE, MITOCHONDRIAL"/>
    <property type="match status" value="1"/>
</dbReference>
<evidence type="ECO:0000256" key="6">
    <source>
        <dbReference type="PIRSR" id="PIRSR000446-1"/>
    </source>
</evidence>
<gene>
    <name evidence="8" type="primary">fabD</name>
    <name evidence="8" type="ORF">BUCICURV3402_227</name>
</gene>
<evidence type="ECO:0000313" key="8">
    <source>
        <dbReference type="EMBL" id="VFP81514.1"/>
    </source>
</evidence>
<feature type="domain" description="Malonyl-CoA:ACP transacylase (MAT)" evidence="7">
    <location>
        <begin position="21"/>
        <end position="298"/>
    </location>
</feature>
<dbReference type="GO" id="GO:0006633">
    <property type="term" value="P:fatty acid biosynthetic process"/>
    <property type="evidence" value="ECO:0007669"/>
    <property type="project" value="UniProtKB-UniPathway"/>
</dbReference>
<dbReference type="UniPathway" id="UPA00094"/>
<evidence type="ECO:0000256" key="2">
    <source>
        <dbReference type="ARBA" id="ARBA00022679"/>
    </source>
</evidence>
<organism evidence="8 9">
    <name type="scientific">Buchnera aphidicola</name>
    <name type="common">Cinara curvipes</name>
    <dbReference type="NCBI Taxonomy" id="2518975"/>
    <lineage>
        <taxon>Bacteria</taxon>
        <taxon>Pseudomonadati</taxon>
        <taxon>Pseudomonadota</taxon>
        <taxon>Gammaproteobacteria</taxon>
        <taxon>Enterobacterales</taxon>
        <taxon>Erwiniaceae</taxon>
        <taxon>Buchnera</taxon>
    </lineage>
</organism>
<feature type="active site" evidence="6">
    <location>
        <position position="92"/>
    </location>
</feature>
<sequence>MKNFSVIFPGYGLYNIEFLKLFSKKYHIVRKTFKEASDILNYNVYNSFFKKKNNFTFHNKNIYLLTFISSVAIYRILEKKINIQPNIMSGHSIGQYSALVCNKNILFEEAINIIKIRNKIMLEAVKNTRVLTLVVLGLSYNLIKKTCLLISNKKKVFISIINSKKQIVITGNYSTVYSAGLIFKKKFYAKIIRLPMSIASHCLLMKNYKEQFSYYLKKIKIFTGKYPVISNHNAKIILSKKEIYSSLIKQIYKKVQWNKSIKKIISMGINIFIEVGPGNILTNLNKENKNISSYSTNEYKKLLLVMDIIKKL</sequence>
<dbReference type="Gene3D" id="3.40.366.10">
    <property type="entry name" value="Malonyl-Coenzyme A Acyl Carrier Protein, domain 2"/>
    <property type="match status" value="1"/>
</dbReference>
<dbReference type="Pfam" id="PF00698">
    <property type="entry name" value="Acyl_transf_1"/>
    <property type="match status" value="1"/>
</dbReference>
<dbReference type="InterPro" id="IPR001227">
    <property type="entry name" value="Ac_transferase_dom_sf"/>
</dbReference>
<keyword evidence="3 5" id="KW-0012">Acyltransferase</keyword>
<comment type="pathway">
    <text evidence="1">Lipid metabolism; fatty acid biosynthesis.</text>
</comment>
<dbReference type="EMBL" id="LR217710">
    <property type="protein sequence ID" value="VFP81514.1"/>
    <property type="molecule type" value="Genomic_DNA"/>
</dbReference>
<accession>A0A451D725</accession>
<evidence type="ECO:0000256" key="1">
    <source>
        <dbReference type="ARBA" id="ARBA00005194"/>
    </source>
</evidence>
<evidence type="ECO:0000313" key="9">
    <source>
        <dbReference type="Proteomes" id="UP000294344"/>
    </source>
</evidence>
<evidence type="ECO:0000259" key="7">
    <source>
        <dbReference type="SMART" id="SM00827"/>
    </source>
</evidence>
<dbReference type="GO" id="GO:0005829">
    <property type="term" value="C:cytosol"/>
    <property type="evidence" value="ECO:0007669"/>
    <property type="project" value="TreeGrafter"/>
</dbReference>
<dbReference type="OrthoDB" id="9808564at2"/>
<dbReference type="PIRSF" id="PIRSF000446">
    <property type="entry name" value="Mct"/>
    <property type="match status" value="1"/>
</dbReference>
<dbReference type="InterPro" id="IPR050858">
    <property type="entry name" value="Mal-CoA-ACP_Trans/PKS_FabD"/>
</dbReference>
<dbReference type="GO" id="GO:0004314">
    <property type="term" value="F:[acyl-carrier-protein] S-malonyltransferase activity"/>
    <property type="evidence" value="ECO:0007669"/>
    <property type="project" value="UniProtKB-EC"/>
</dbReference>
<dbReference type="EC" id="2.3.1.39" evidence="5"/>
<dbReference type="PANTHER" id="PTHR42681">
    <property type="entry name" value="MALONYL-COA-ACYL CARRIER PROTEIN TRANSACYLASE, MITOCHONDRIAL"/>
    <property type="match status" value="1"/>
</dbReference>
<dbReference type="AlphaFoldDB" id="A0A451D725"/>
<dbReference type="InterPro" id="IPR016035">
    <property type="entry name" value="Acyl_Trfase/lysoPLipase"/>
</dbReference>
<comment type="similarity">
    <text evidence="5">Belongs to the fabD family.</text>
</comment>
<dbReference type="RefSeq" id="WP_154029275.1">
    <property type="nucleotide sequence ID" value="NZ_LR217710.1"/>
</dbReference>
<evidence type="ECO:0000256" key="4">
    <source>
        <dbReference type="ARBA" id="ARBA00048462"/>
    </source>
</evidence>
<protein>
    <recommendedName>
        <fullName evidence="5">Malonyl CoA-acyl carrier protein transacylase</fullName>
        <ecNumber evidence="5">2.3.1.39</ecNumber>
    </recommendedName>
</protein>
<dbReference type="SUPFAM" id="SSF52151">
    <property type="entry name" value="FabD/lysophospholipase-like"/>
    <property type="match status" value="1"/>
</dbReference>
<comment type="catalytic activity">
    <reaction evidence="4 5">
        <text>holo-[ACP] + malonyl-CoA = malonyl-[ACP] + CoA</text>
        <dbReference type="Rhea" id="RHEA:41792"/>
        <dbReference type="Rhea" id="RHEA-COMP:9623"/>
        <dbReference type="Rhea" id="RHEA-COMP:9685"/>
        <dbReference type="ChEBI" id="CHEBI:57287"/>
        <dbReference type="ChEBI" id="CHEBI:57384"/>
        <dbReference type="ChEBI" id="CHEBI:64479"/>
        <dbReference type="ChEBI" id="CHEBI:78449"/>
        <dbReference type="EC" id="2.3.1.39"/>
    </reaction>
</comment>
<dbReference type="Proteomes" id="UP000294344">
    <property type="component" value="Chromosome"/>
</dbReference>
<dbReference type="SMART" id="SM00827">
    <property type="entry name" value="PKS_AT"/>
    <property type="match status" value="1"/>
</dbReference>
<dbReference type="Gene3D" id="3.30.70.250">
    <property type="entry name" value="Malonyl-CoA ACP transacylase, ACP-binding"/>
    <property type="match status" value="1"/>
</dbReference>
<evidence type="ECO:0000256" key="3">
    <source>
        <dbReference type="ARBA" id="ARBA00023315"/>
    </source>
</evidence>
<proteinExistence type="inferred from homology"/>
<keyword evidence="2 5" id="KW-0808">Transferase</keyword>
<reference evidence="8 9" key="1">
    <citation type="submission" date="2019-02" db="EMBL/GenBank/DDBJ databases">
        <authorList>
            <person name="Manzano-Marin A."/>
            <person name="Manzano-Marin A."/>
        </authorList>
    </citation>
    <scope>NUCLEOTIDE SEQUENCE [LARGE SCALE GENOMIC DNA]</scope>
    <source>
        <strain evidence="8 9">BuCicurvipes</strain>
    </source>
</reference>
<evidence type="ECO:0000256" key="5">
    <source>
        <dbReference type="PIRNR" id="PIRNR000446"/>
    </source>
</evidence>
<name>A0A451D725_9GAMM</name>
<feature type="active site" evidence="6">
    <location>
        <position position="201"/>
    </location>
</feature>
<dbReference type="InterPro" id="IPR014043">
    <property type="entry name" value="Acyl_transferase_dom"/>
</dbReference>